<evidence type="ECO:0000256" key="7">
    <source>
        <dbReference type="SAM" id="MobiDB-lite"/>
    </source>
</evidence>
<dbReference type="SUPFAM" id="SSF51735">
    <property type="entry name" value="NAD(P)-binding Rossmann-fold domains"/>
    <property type="match status" value="1"/>
</dbReference>
<proteinExistence type="predicted"/>
<feature type="compositionally biased region" description="Basic and acidic residues" evidence="7">
    <location>
        <begin position="191"/>
        <end position="201"/>
    </location>
</feature>
<feature type="region of interest" description="Disordered" evidence="7">
    <location>
        <begin position="191"/>
        <end position="219"/>
    </location>
</feature>
<comment type="pathway">
    <text evidence="1">Porphyrin-containing compound metabolism; siroheme biosynthesis; sirohydrochlorin from precorrin-2: step 1/1.</text>
</comment>
<dbReference type="AlphaFoldDB" id="T0ZTN8"/>
<dbReference type="NCBIfam" id="TIGR01470">
    <property type="entry name" value="cysG_Nterm"/>
    <property type="match status" value="1"/>
</dbReference>
<reference evidence="9" key="1">
    <citation type="submission" date="2013-08" db="EMBL/GenBank/DDBJ databases">
        <authorList>
            <person name="Mendez C."/>
            <person name="Richter M."/>
            <person name="Ferrer M."/>
            <person name="Sanchez J."/>
        </authorList>
    </citation>
    <scope>NUCLEOTIDE SEQUENCE</scope>
</reference>
<dbReference type="Gene3D" id="3.30.160.110">
    <property type="entry name" value="Siroheme synthase, domain 2"/>
    <property type="match status" value="1"/>
</dbReference>
<dbReference type="Pfam" id="PF14824">
    <property type="entry name" value="Sirohm_synth_M"/>
    <property type="match status" value="1"/>
</dbReference>
<dbReference type="UniPathway" id="UPA00262">
    <property type="reaction ID" value="UER00222"/>
</dbReference>
<evidence type="ECO:0000256" key="6">
    <source>
        <dbReference type="ARBA" id="ARBA00047561"/>
    </source>
</evidence>
<dbReference type="Pfam" id="PF13241">
    <property type="entry name" value="NAD_binding_7"/>
    <property type="match status" value="1"/>
</dbReference>
<gene>
    <name evidence="9" type="ORF">B1B_17560</name>
</gene>
<dbReference type="GO" id="GO:0043115">
    <property type="term" value="F:precorrin-2 dehydrogenase activity"/>
    <property type="evidence" value="ECO:0007669"/>
    <property type="project" value="UniProtKB-EC"/>
</dbReference>
<dbReference type="InterPro" id="IPR006367">
    <property type="entry name" value="Sirohaem_synthase_N"/>
</dbReference>
<evidence type="ECO:0000256" key="3">
    <source>
        <dbReference type="ARBA" id="ARBA00023002"/>
    </source>
</evidence>
<dbReference type="InterPro" id="IPR028161">
    <property type="entry name" value="Met8-like"/>
</dbReference>
<keyword evidence="4" id="KW-0520">NAD</keyword>
<keyword evidence="5" id="KW-0627">Porphyrin biosynthesis</keyword>
<dbReference type="InterPro" id="IPR036291">
    <property type="entry name" value="NAD(P)-bd_dom_sf"/>
</dbReference>
<feature type="domain" description="Siroheme synthase central" evidence="8">
    <location>
        <begin position="119"/>
        <end position="140"/>
    </location>
</feature>
<keyword evidence="3" id="KW-0560">Oxidoreductase</keyword>
<organism evidence="9">
    <name type="scientific">mine drainage metagenome</name>
    <dbReference type="NCBI Taxonomy" id="410659"/>
    <lineage>
        <taxon>unclassified sequences</taxon>
        <taxon>metagenomes</taxon>
        <taxon>ecological metagenomes</taxon>
    </lineage>
</organism>
<sequence length="219" mass="22796">MMLPVVIDLAGRPVTVVGAGTVGARKVAQLLEVGAVVTVIAETVRRPLPSGVALLRRRRYQSGDLAGAFLVVAATGDHDVDDAIVAEAAARGQLLNVVDDATRSSFYFTALHRDGDVVVSVSTSGSSPALASWIRDRIAASLPSGLGVVAQRLSTARAAYHAAGVSTESLAWRDWIDAWVDDAQWVVRGPSLDDRHHDEGPRAGAPATTTGPGESSAVV</sequence>
<dbReference type="EMBL" id="AUZY01011732">
    <property type="protein sequence ID" value="EQD33215.1"/>
    <property type="molecule type" value="Genomic_DNA"/>
</dbReference>
<evidence type="ECO:0000256" key="1">
    <source>
        <dbReference type="ARBA" id="ARBA00005010"/>
    </source>
</evidence>
<comment type="catalytic activity">
    <reaction evidence="6">
        <text>precorrin-2 + NAD(+) = sirohydrochlorin + NADH + 2 H(+)</text>
        <dbReference type="Rhea" id="RHEA:15613"/>
        <dbReference type="ChEBI" id="CHEBI:15378"/>
        <dbReference type="ChEBI" id="CHEBI:57540"/>
        <dbReference type="ChEBI" id="CHEBI:57945"/>
        <dbReference type="ChEBI" id="CHEBI:58351"/>
        <dbReference type="ChEBI" id="CHEBI:58827"/>
        <dbReference type="EC" id="1.3.1.76"/>
    </reaction>
</comment>
<evidence type="ECO:0000259" key="8">
    <source>
        <dbReference type="Pfam" id="PF14824"/>
    </source>
</evidence>
<dbReference type="PANTHER" id="PTHR35330">
    <property type="entry name" value="SIROHEME BIOSYNTHESIS PROTEIN MET8"/>
    <property type="match status" value="1"/>
</dbReference>
<dbReference type="GO" id="GO:0004325">
    <property type="term" value="F:ferrochelatase activity"/>
    <property type="evidence" value="ECO:0007669"/>
    <property type="project" value="InterPro"/>
</dbReference>
<dbReference type="EC" id="1.3.1.76" evidence="2"/>
<reference evidence="9" key="2">
    <citation type="journal article" date="2014" name="ISME J.">
        <title>Microbial stratification in low pH oxic and suboxic macroscopic growths along an acid mine drainage.</title>
        <authorList>
            <person name="Mendez-Garcia C."/>
            <person name="Mesa V."/>
            <person name="Sprenger R.R."/>
            <person name="Richter M."/>
            <person name="Diez M.S."/>
            <person name="Solano J."/>
            <person name="Bargiela R."/>
            <person name="Golyshina O.V."/>
            <person name="Manteca A."/>
            <person name="Ramos J.L."/>
            <person name="Gallego J.R."/>
            <person name="Llorente I."/>
            <person name="Martins Dos Santos V.A."/>
            <person name="Jensen O.N."/>
            <person name="Pelaez A.I."/>
            <person name="Sanchez J."/>
            <person name="Ferrer M."/>
        </authorList>
    </citation>
    <scope>NUCLEOTIDE SEQUENCE</scope>
</reference>
<evidence type="ECO:0000256" key="4">
    <source>
        <dbReference type="ARBA" id="ARBA00023027"/>
    </source>
</evidence>
<dbReference type="Gene3D" id="3.40.50.720">
    <property type="entry name" value="NAD(P)-binding Rossmann-like Domain"/>
    <property type="match status" value="1"/>
</dbReference>
<name>T0ZTN8_9ZZZZ</name>
<accession>T0ZTN8</accession>
<feature type="compositionally biased region" description="Polar residues" evidence="7">
    <location>
        <begin position="207"/>
        <end position="219"/>
    </location>
</feature>
<dbReference type="GO" id="GO:0019354">
    <property type="term" value="P:siroheme biosynthetic process"/>
    <property type="evidence" value="ECO:0007669"/>
    <property type="project" value="UniProtKB-UniPathway"/>
</dbReference>
<dbReference type="SUPFAM" id="SSF75615">
    <property type="entry name" value="Siroheme synthase middle domains-like"/>
    <property type="match status" value="1"/>
</dbReference>
<protein>
    <recommendedName>
        <fullName evidence="2">precorrin-2 dehydrogenase</fullName>
        <ecNumber evidence="2">1.3.1.76</ecNumber>
    </recommendedName>
</protein>
<evidence type="ECO:0000313" key="9">
    <source>
        <dbReference type="EMBL" id="EQD33215.1"/>
    </source>
</evidence>
<evidence type="ECO:0000256" key="5">
    <source>
        <dbReference type="ARBA" id="ARBA00023244"/>
    </source>
</evidence>
<comment type="caution">
    <text evidence="9">The sequence shown here is derived from an EMBL/GenBank/DDBJ whole genome shotgun (WGS) entry which is preliminary data.</text>
</comment>
<keyword evidence="9" id="KW-0456">Lyase</keyword>
<dbReference type="InterPro" id="IPR028281">
    <property type="entry name" value="Sirohaem_synthase_central"/>
</dbReference>
<evidence type="ECO:0000256" key="2">
    <source>
        <dbReference type="ARBA" id="ARBA00012400"/>
    </source>
</evidence>
<dbReference type="PANTHER" id="PTHR35330:SF1">
    <property type="entry name" value="SIROHEME BIOSYNTHESIS PROTEIN MET8"/>
    <property type="match status" value="1"/>
</dbReference>